<dbReference type="GO" id="GO:0016052">
    <property type="term" value="P:carbohydrate catabolic process"/>
    <property type="evidence" value="ECO:0007669"/>
    <property type="project" value="InterPro"/>
</dbReference>
<feature type="disulfide bond" evidence="15">
    <location>
        <begin position="459"/>
        <end position="495"/>
    </location>
</feature>
<dbReference type="GO" id="GO:0004556">
    <property type="term" value="F:alpha-amylase activity"/>
    <property type="evidence" value="ECO:0007669"/>
    <property type="project" value="UniProtKB-EC"/>
</dbReference>
<evidence type="ECO:0000256" key="10">
    <source>
        <dbReference type="ARBA" id="ARBA00023180"/>
    </source>
</evidence>
<dbReference type="Pfam" id="PF00128">
    <property type="entry name" value="Alpha-amylase"/>
    <property type="match status" value="1"/>
</dbReference>
<evidence type="ECO:0000256" key="16">
    <source>
        <dbReference type="PIRSR" id="PIRSR001024-5"/>
    </source>
</evidence>
<dbReference type="InterPro" id="IPR015340">
    <property type="entry name" value="A_amylase_C_dom"/>
</dbReference>
<keyword evidence="11" id="KW-0119">Carbohydrate metabolism</keyword>
<evidence type="ECO:0000256" key="1">
    <source>
        <dbReference type="ARBA" id="ARBA00000548"/>
    </source>
</evidence>
<protein>
    <recommendedName>
        <fullName evidence="4">alpha-amylase</fullName>
        <ecNumber evidence="4">3.2.1.1</ecNumber>
    </recommendedName>
</protein>
<feature type="binding site" evidence="16">
    <location>
        <position position="226"/>
    </location>
    <ligand>
        <name>substrate</name>
    </ligand>
</feature>
<evidence type="ECO:0000256" key="7">
    <source>
        <dbReference type="ARBA" id="ARBA00022801"/>
    </source>
</evidence>
<dbReference type="EMBL" id="KN823047">
    <property type="protein sequence ID" value="KIO25152.1"/>
    <property type="molecule type" value="Genomic_DNA"/>
</dbReference>
<dbReference type="Gene3D" id="2.60.40.1180">
    <property type="entry name" value="Golgi alpha-mannosidase II"/>
    <property type="match status" value="1"/>
</dbReference>
<comment type="similarity">
    <text evidence="3">Belongs to the glycosyl hydrolase 13 family.</text>
</comment>
<keyword evidence="5" id="KW-0479">Metal-binding</keyword>
<dbReference type="GO" id="GO:0005509">
    <property type="term" value="F:calcium ion binding"/>
    <property type="evidence" value="ECO:0007669"/>
    <property type="project" value="InterPro"/>
</dbReference>
<feature type="disulfide bond" evidence="15">
    <location>
        <begin position="173"/>
        <end position="186"/>
    </location>
</feature>
<dbReference type="SUPFAM" id="SSF51445">
    <property type="entry name" value="(Trans)glycosidases"/>
    <property type="match status" value="1"/>
</dbReference>
<keyword evidence="8" id="KW-0106">Calcium</keyword>
<feature type="binding site" evidence="16">
    <location>
        <position position="109"/>
    </location>
    <ligand>
        <name>substrate</name>
    </ligand>
</feature>
<feature type="disulfide bond" evidence="15">
    <location>
        <begin position="56"/>
        <end position="64"/>
    </location>
</feature>
<feature type="site" description="Transition state stabilizer" evidence="14">
    <location>
        <position position="322"/>
    </location>
</feature>
<evidence type="ECO:0000256" key="8">
    <source>
        <dbReference type="ARBA" id="ARBA00022837"/>
    </source>
</evidence>
<dbReference type="Pfam" id="PF09260">
    <property type="entry name" value="A_amylase_dom_C"/>
    <property type="match status" value="1"/>
</dbReference>
<dbReference type="FunFam" id="3.20.20.80:FF:000120">
    <property type="entry name" value="Alpha-amylase A"/>
    <property type="match status" value="1"/>
</dbReference>
<dbReference type="EC" id="3.2.1.1" evidence="4"/>
<dbReference type="SUPFAM" id="SSF51011">
    <property type="entry name" value="Glycosyl hydrolase domain"/>
    <property type="match status" value="1"/>
</dbReference>
<dbReference type="STRING" id="1051891.A0A0C3LUR3"/>
<keyword evidence="12" id="KW-0326">Glycosidase</keyword>
<dbReference type="InterPro" id="IPR006047">
    <property type="entry name" value="GH13_cat_dom"/>
</dbReference>
<evidence type="ECO:0000256" key="2">
    <source>
        <dbReference type="ARBA" id="ARBA00001913"/>
    </source>
</evidence>
<evidence type="ECO:0000256" key="17">
    <source>
        <dbReference type="SAM" id="SignalP"/>
    </source>
</evidence>
<dbReference type="OrthoDB" id="204980at2759"/>
<evidence type="ECO:0000256" key="9">
    <source>
        <dbReference type="ARBA" id="ARBA00023157"/>
    </source>
</evidence>
<keyword evidence="20" id="KW-1185">Reference proteome</keyword>
<feature type="chain" id="PRO_5002166790" description="alpha-amylase" evidence="17">
    <location>
        <begin position="28"/>
        <end position="545"/>
    </location>
</feature>
<feature type="domain" description="Glycosyl hydrolase family 13 catalytic" evidence="18">
    <location>
        <begin position="37"/>
        <end position="393"/>
    </location>
</feature>
<keyword evidence="6 17" id="KW-0732">Signal</keyword>
<evidence type="ECO:0000256" key="14">
    <source>
        <dbReference type="PIRSR" id="PIRSR001024-2"/>
    </source>
</evidence>
<dbReference type="PANTHER" id="PTHR10357">
    <property type="entry name" value="ALPHA-AMYLASE FAMILY MEMBER"/>
    <property type="match status" value="1"/>
</dbReference>
<dbReference type="InterPro" id="IPR013780">
    <property type="entry name" value="Glyco_hydro_b"/>
</dbReference>
<evidence type="ECO:0000313" key="20">
    <source>
        <dbReference type="Proteomes" id="UP000054248"/>
    </source>
</evidence>
<keyword evidence="10" id="KW-0325">Glycoprotein</keyword>
<evidence type="ECO:0000256" key="6">
    <source>
        <dbReference type="ARBA" id="ARBA00022729"/>
    </source>
</evidence>
<feature type="active site" description="Nucleophile" evidence="13">
    <location>
        <position position="228"/>
    </location>
</feature>
<dbReference type="HOGENOM" id="CLU_006462_7_2_1"/>
<evidence type="ECO:0000259" key="18">
    <source>
        <dbReference type="SMART" id="SM00642"/>
    </source>
</evidence>
<feature type="binding site" evidence="16">
    <location>
        <position position="322"/>
    </location>
    <ligand>
        <name>substrate</name>
    </ligand>
</feature>
<feature type="binding site" evidence="16">
    <location>
        <position position="369"/>
    </location>
    <ligand>
        <name>substrate</name>
    </ligand>
</feature>
<proteinExistence type="inferred from homology"/>
<organism evidence="19 20">
    <name type="scientific">Tulasnella calospora MUT 4182</name>
    <dbReference type="NCBI Taxonomy" id="1051891"/>
    <lineage>
        <taxon>Eukaryota</taxon>
        <taxon>Fungi</taxon>
        <taxon>Dikarya</taxon>
        <taxon>Basidiomycota</taxon>
        <taxon>Agaricomycotina</taxon>
        <taxon>Agaricomycetes</taxon>
        <taxon>Cantharellales</taxon>
        <taxon>Tulasnellaceae</taxon>
        <taxon>Tulasnella</taxon>
    </lineage>
</organism>
<keyword evidence="9 15" id="KW-1015">Disulfide bond</keyword>
<comment type="catalytic activity">
    <reaction evidence="1">
        <text>Endohydrolysis of (1-&gt;4)-alpha-D-glucosidic linkages in polysaccharides containing three or more (1-&gt;4)-alpha-linked D-glucose units.</text>
        <dbReference type="EC" id="3.2.1.1"/>
    </reaction>
</comment>
<dbReference type="AlphaFoldDB" id="A0A0C3LUR3"/>
<dbReference type="Gene3D" id="3.20.20.80">
    <property type="entry name" value="Glycosidases"/>
    <property type="match status" value="1"/>
</dbReference>
<dbReference type="PIRSF" id="PIRSF001024">
    <property type="entry name" value="Alph-amyl_fung"/>
    <property type="match status" value="1"/>
</dbReference>
<evidence type="ECO:0000256" key="12">
    <source>
        <dbReference type="ARBA" id="ARBA00023295"/>
    </source>
</evidence>
<evidence type="ECO:0000256" key="4">
    <source>
        <dbReference type="ARBA" id="ARBA00012595"/>
    </source>
</evidence>
<gene>
    <name evidence="19" type="ORF">M407DRAFT_25478</name>
</gene>
<feature type="signal peptide" evidence="17">
    <location>
        <begin position="1"/>
        <end position="27"/>
    </location>
</feature>
<reference evidence="20" key="2">
    <citation type="submission" date="2015-01" db="EMBL/GenBank/DDBJ databases">
        <title>Evolutionary Origins and Diversification of the Mycorrhizal Mutualists.</title>
        <authorList>
            <consortium name="DOE Joint Genome Institute"/>
            <consortium name="Mycorrhizal Genomics Consortium"/>
            <person name="Kohler A."/>
            <person name="Kuo A."/>
            <person name="Nagy L.G."/>
            <person name="Floudas D."/>
            <person name="Copeland A."/>
            <person name="Barry K.W."/>
            <person name="Cichocki N."/>
            <person name="Veneault-Fourrey C."/>
            <person name="LaButti K."/>
            <person name="Lindquist E.A."/>
            <person name="Lipzen A."/>
            <person name="Lundell T."/>
            <person name="Morin E."/>
            <person name="Murat C."/>
            <person name="Riley R."/>
            <person name="Ohm R."/>
            <person name="Sun H."/>
            <person name="Tunlid A."/>
            <person name="Henrissat B."/>
            <person name="Grigoriev I.V."/>
            <person name="Hibbett D.S."/>
            <person name="Martin F."/>
        </authorList>
    </citation>
    <scope>NUCLEOTIDE SEQUENCE [LARGE SCALE GENOMIC DNA]</scope>
    <source>
        <strain evidence="20">MUT 4182</strain>
    </source>
</reference>
<sequence>MYPLAQFAVSLVGLSAVFPSLAAAATADEWRSRSIYQLITDRFALPSGSSIDPKTCNPAQAKFCGGTWQGIMQHLDYIQGMGFTAIWISPVNQNIPGPTAYGDPYHGYWIADVSQLNDRFGTADDLRQLSDELHRRGMYLMVDVVVNNVASATIPPNYSQYLFKDPSYYHPYCQVDHNNRTSAQVCWLGDTKVALPDLDTENQIVVSTYNQWVSQFVQDFGIDGLRIDAAKHVRAEFWGPFCKAAGVFCIGEVFGDDIDLAASYQGPTTLDAILNFPQYSALKDAFTIPGPGNMSSLVDQFNTARRKFTDVGVLGNFLENHDLPRWTSFSVDIQSMFNAMAFSFMSDGIPVLYYGQEQRFNGAGDPVNREPLWPSQYDQGDTYKFMAMLNQVRNYLTQSGDWLHQPAQIISYTDEALFLAKGYVITVLTNIGSPPKNASASMIGSGFSPNQVMIDVITCQQVIVGSQGSIYIDYRKGGHASILIPEYYIRGSDICTDVQRASYQGMTPQKSASSGAAPARLSSAELASSMALLAGTIVWLTVGAV</sequence>
<dbReference type="InterPro" id="IPR017853">
    <property type="entry name" value="GH"/>
</dbReference>
<dbReference type="Proteomes" id="UP000054248">
    <property type="component" value="Unassembled WGS sequence"/>
</dbReference>
<dbReference type="CDD" id="cd11319">
    <property type="entry name" value="AmyAc_euk_AmyA"/>
    <property type="match status" value="1"/>
</dbReference>
<evidence type="ECO:0000313" key="19">
    <source>
        <dbReference type="EMBL" id="KIO25152.1"/>
    </source>
</evidence>
<evidence type="ECO:0000256" key="11">
    <source>
        <dbReference type="ARBA" id="ARBA00023277"/>
    </source>
</evidence>
<feature type="active site" description="Proton donor" evidence="13">
    <location>
        <position position="252"/>
    </location>
</feature>
<keyword evidence="7 19" id="KW-0378">Hydrolase</keyword>
<comment type="cofactor">
    <cofactor evidence="2">
        <name>Ca(2+)</name>
        <dbReference type="ChEBI" id="CHEBI:29108"/>
    </cofactor>
</comment>
<dbReference type="SMART" id="SM00642">
    <property type="entry name" value="Aamy"/>
    <property type="match status" value="1"/>
</dbReference>
<reference evidence="19 20" key="1">
    <citation type="submission" date="2014-04" db="EMBL/GenBank/DDBJ databases">
        <authorList>
            <consortium name="DOE Joint Genome Institute"/>
            <person name="Kuo A."/>
            <person name="Girlanda M."/>
            <person name="Perotto S."/>
            <person name="Kohler A."/>
            <person name="Nagy L.G."/>
            <person name="Floudas D."/>
            <person name="Copeland A."/>
            <person name="Barry K.W."/>
            <person name="Cichocki N."/>
            <person name="Veneault-Fourrey C."/>
            <person name="LaButti K."/>
            <person name="Lindquist E.A."/>
            <person name="Lipzen A."/>
            <person name="Lundell T."/>
            <person name="Morin E."/>
            <person name="Murat C."/>
            <person name="Sun H."/>
            <person name="Tunlid A."/>
            <person name="Henrissat B."/>
            <person name="Grigoriev I.V."/>
            <person name="Hibbett D.S."/>
            <person name="Martin F."/>
            <person name="Nordberg H.P."/>
            <person name="Cantor M.N."/>
            <person name="Hua S.X."/>
        </authorList>
    </citation>
    <scope>NUCLEOTIDE SEQUENCE [LARGE SCALE GENOMIC DNA]</scope>
    <source>
        <strain evidence="19 20">MUT 4182</strain>
    </source>
</reference>
<name>A0A0C3LUR3_9AGAM</name>
<dbReference type="PANTHER" id="PTHR10357:SF215">
    <property type="entry name" value="ALPHA-AMYLASE 1"/>
    <property type="match status" value="1"/>
</dbReference>
<evidence type="ECO:0000256" key="15">
    <source>
        <dbReference type="PIRSR" id="PIRSR001024-4"/>
    </source>
</evidence>
<evidence type="ECO:0000256" key="5">
    <source>
        <dbReference type="ARBA" id="ARBA00022723"/>
    </source>
</evidence>
<evidence type="ECO:0000256" key="13">
    <source>
        <dbReference type="PIRSR" id="PIRSR001024-1"/>
    </source>
</evidence>
<accession>A0A0C3LUR3</accession>
<dbReference type="InterPro" id="IPR013777">
    <property type="entry name" value="A-amylase-like"/>
</dbReference>
<evidence type="ECO:0000256" key="3">
    <source>
        <dbReference type="ARBA" id="ARBA00008061"/>
    </source>
</evidence>